<name>A0A2S5B2J9_9BASI</name>
<dbReference type="InterPro" id="IPR036322">
    <property type="entry name" value="WD40_repeat_dom_sf"/>
</dbReference>
<keyword evidence="3" id="KW-1185">Reference proteome</keyword>
<dbReference type="CDD" id="cd09917">
    <property type="entry name" value="F-box_SF"/>
    <property type="match status" value="1"/>
</dbReference>
<comment type="caution">
    <text evidence="2">The sequence shown here is derived from an EMBL/GenBank/DDBJ whole genome shotgun (WGS) entry which is preliminary data.</text>
</comment>
<dbReference type="Proteomes" id="UP000237144">
    <property type="component" value="Unassembled WGS sequence"/>
</dbReference>
<dbReference type="InterPro" id="IPR001810">
    <property type="entry name" value="F-box_dom"/>
</dbReference>
<dbReference type="SUPFAM" id="SSF81383">
    <property type="entry name" value="F-box domain"/>
    <property type="match status" value="1"/>
</dbReference>
<dbReference type="AlphaFoldDB" id="A0A2S5B2J9"/>
<reference evidence="2 3" key="1">
    <citation type="journal article" date="2018" name="Front. Microbiol.">
        <title>Prospects for Fungal Bioremediation of Acidic Radioactive Waste Sites: Characterization and Genome Sequence of Rhodotorula taiwanensis MD1149.</title>
        <authorList>
            <person name="Tkavc R."/>
            <person name="Matrosova V.Y."/>
            <person name="Grichenko O.E."/>
            <person name="Gostincar C."/>
            <person name="Volpe R.P."/>
            <person name="Klimenkova P."/>
            <person name="Gaidamakova E.K."/>
            <person name="Zhou C.E."/>
            <person name="Stewart B.J."/>
            <person name="Lyman M.G."/>
            <person name="Malfatti S.A."/>
            <person name="Rubinfeld B."/>
            <person name="Courtot M."/>
            <person name="Singh J."/>
            <person name="Dalgard C.L."/>
            <person name="Hamilton T."/>
            <person name="Frey K.G."/>
            <person name="Gunde-Cimerman N."/>
            <person name="Dugan L."/>
            <person name="Daly M.J."/>
        </authorList>
    </citation>
    <scope>NUCLEOTIDE SEQUENCE [LARGE SCALE GENOMIC DNA]</scope>
    <source>
        <strain evidence="2 3">MD1149</strain>
    </source>
</reference>
<evidence type="ECO:0000313" key="2">
    <source>
        <dbReference type="EMBL" id="POY71012.1"/>
    </source>
</evidence>
<accession>A0A2S5B2J9</accession>
<evidence type="ECO:0000259" key="1">
    <source>
        <dbReference type="PROSITE" id="PS50181"/>
    </source>
</evidence>
<dbReference type="Gene3D" id="2.130.10.10">
    <property type="entry name" value="YVTN repeat-like/Quinoprotein amine dehydrogenase"/>
    <property type="match status" value="1"/>
</dbReference>
<dbReference type="Pfam" id="PF12937">
    <property type="entry name" value="F-box-like"/>
    <property type="match status" value="1"/>
</dbReference>
<dbReference type="PROSITE" id="PS50181">
    <property type="entry name" value="FBOX"/>
    <property type="match status" value="1"/>
</dbReference>
<dbReference type="InterPro" id="IPR015943">
    <property type="entry name" value="WD40/YVTN_repeat-like_dom_sf"/>
</dbReference>
<protein>
    <recommendedName>
        <fullName evidence="1">F-box domain-containing protein</fullName>
    </recommendedName>
</protein>
<proteinExistence type="predicted"/>
<gene>
    <name evidence="2" type="ORF">BMF94_5937</name>
</gene>
<feature type="domain" description="F-box" evidence="1">
    <location>
        <begin position="3"/>
        <end position="40"/>
    </location>
</feature>
<dbReference type="EMBL" id="PJQD01000088">
    <property type="protein sequence ID" value="POY71012.1"/>
    <property type="molecule type" value="Genomic_DNA"/>
</dbReference>
<organism evidence="2 3">
    <name type="scientific">Rhodotorula taiwanensis</name>
    <dbReference type="NCBI Taxonomy" id="741276"/>
    <lineage>
        <taxon>Eukaryota</taxon>
        <taxon>Fungi</taxon>
        <taxon>Dikarya</taxon>
        <taxon>Basidiomycota</taxon>
        <taxon>Pucciniomycotina</taxon>
        <taxon>Microbotryomycetes</taxon>
        <taxon>Sporidiobolales</taxon>
        <taxon>Sporidiobolaceae</taxon>
        <taxon>Rhodotorula</taxon>
    </lineage>
</organism>
<dbReference type="InterPro" id="IPR036047">
    <property type="entry name" value="F-box-like_dom_sf"/>
</dbReference>
<dbReference type="OrthoDB" id="1259151at2759"/>
<dbReference type="SUPFAM" id="SSF50978">
    <property type="entry name" value="WD40 repeat-like"/>
    <property type="match status" value="1"/>
</dbReference>
<sequence>MQLSLLESLPDEVLRQIFRHCDLPTLLQLSATNRALHEVITLFLPSCTRSRYNYDPQTLRHLGFHTRAPVAQRALWAERTTRRWREWDGRGAVIGGAKREWRRCLPTLKIWDIEDGVGAVLVAKGRELECWITRQDGTVEIAQAVVRPPKRAQSRQVPALEGAAQHDVTALAVGPQPGEIIVSRVSGVVQRLRLVEHAAPGYPFVLEEVARYALGSSKSAGESPKTGVHAIHSRADLLVGAVTTRQQPPSHVGADLPVVNDPRGPIASLALTLKQRSAAQSHNVSIQSISSPWQSAKTIPFPTKPWSVHLSPFRSWLAVGHSGTAPLSVFQLDSTGAPFTVPSQIAHTSRSTSVYSLTTPSPHSSPFSNSEQTLIAAFYDATTRVYDLRVPSFGPLSDWDAHESDAKPPNEVVRLVDPWSDDPCYSVGIGGAMGSYVAVGSARNAAVRLFDIRSPARPSGITAFAPGRDRSPIYALEMEGSRVWGCTENRGFVLDFEAFEAPRRRTEPVAYVSHQDGEGGTLRWMGDHRI</sequence>
<evidence type="ECO:0000313" key="3">
    <source>
        <dbReference type="Proteomes" id="UP000237144"/>
    </source>
</evidence>